<sequence length="342" mass="38967">MPDVKRRRTANLSAKTNEDQDKEQADFVSKKSTWVDLPTVSGLLSLTVCVVLTWFLFQQSTHLAAVDEKYNLLKQEAVKCQAMENKITVMSEKFESSSDILQKTASSISQMAKFEEEVSTLRNIIYNNQKGEQTYSKNVQTLNEKFQGVIESWKRSQAAIATNSSGLKLEAKLLHSEIASQINAAEQKLKSLSERLKDLEESTLRNLKALNRQEEDELNKVGDQLQFDRKAAGKLEEEQNNLLARSRDLRQKLTDYEPKMKDCKTHLPTIENAIHSVLKVSSELVAMEKKMEDMNINVSHIEDEVKKTIFDVMGIQKTLEGMKNENTLQKKNEVPESKEINP</sequence>
<protein>
    <recommendedName>
        <fullName evidence="6">Inhibitor of nuclear factor kappa-B kinase-interacting protein</fullName>
    </recommendedName>
</protein>
<comment type="caution">
    <text evidence="4">The sequence shown here is derived from an EMBL/GenBank/DDBJ whole genome shotgun (WGS) entry which is preliminary data.</text>
</comment>
<dbReference type="EMBL" id="JAPFRF010000006">
    <property type="protein sequence ID" value="KAJ7329944.1"/>
    <property type="molecule type" value="Genomic_DNA"/>
</dbReference>
<keyword evidence="3" id="KW-1133">Transmembrane helix</keyword>
<feature type="region of interest" description="Disordered" evidence="2">
    <location>
        <begin position="1"/>
        <end position="23"/>
    </location>
</feature>
<name>A0A9Q1B2R5_9SAUR</name>
<proteinExistence type="predicted"/>
<evidence type="ECO:0008006" key="6">
    <source>
        <dbReference type="Google" id="ProtNLM"/>
    </source>
</evidence>
<keyword evidence="1" id="KW-0175">Coiled coil</keyword>
<reference evidence="4" key="1">
    <citation type="journal article" date="2023" name="DNA Res.">
        <title>Chromosome-level genome assembly of Phrynocephalus forsythii using third-generation DNA sequencing and Hi-C analysis.</title>
        <authorList>
            <person name="Qi Y."/>
            <person name="Zhao W."/>
            <person name="Zhao Y."/>
            <person name="Niu C."/>
            <person name="Cao S."/>
            <person name="Zhang Y."/>
        </authorList>
    </citation>
    <scope>NUCLEOTIDE SEQUENCE</scope>
    <source>
        <tissue evidence="4">Muscle</tissue>
    </source>
</reference>
<dbReference type="InterPro" id="IPR024152">
    <property type="entry name" value="Inh_kappa-B_kinase-int"/>
</dbReference>
<evidence type="ECO:0000256" key="2">
    <source>
        <dbReference type="SAM" id="MobiDB-lite"/>
    </source>
</evidence>
<dbReference type="Gene3D" id="1.10.287.1490">
    <property type="match status" value="1"/>
</dbReference>
<feature type="coiled-coil region" evidence="1">
    <location>
        <begin position="175"/>
        <end position="252"/>
    </location>
</feature>
<dbReference type="AlphaFoldDB" id="A0A9Q1B2R5"/>
<feature type="transmembrane region" description="Helical" evidence="3">
    <location>
        <begin position="37"/>
        <end position="57"/>
    </location>
</feature>
<gene>
    <name evidence="4" type="ORF">JRQ81_016118</name>
</gene>
<keyword evidence="3" id="KW-0472">Membrane</keyword>
<keyword evidence="5" id="KW-1185">Reference proteome</keyword>
<dbReference type="OrthoDB" id="9907187at2759"/>
<feature type="region of interest" description="Disordered" evidence="2">
    <location>
        <begin position="323"/>
        <end position="342"/>
    </location>
</feature>
<keyword evidence="3" id="KW-0812">Transmembrane</keyword>
<evidence type="ECO:0000256" key="3">
    <source>
        <dbReference type="SAM" id="Phobius"/>
    </source>
</evidence>
<organism evidence="4 5">
    <name type="scientific">Phrynocephalus forsythii</name>
    <dbReference type="NCBI Taxonomy" id="171643"/>
    <lineage>
        <taxon>Eukaryota</taxon>
        <taxon>Metazoa</taxon>
        <taxon>Chordata</taxon>
        <taxon>Craniata</taxon>
        <taxon>Vertebrata</taxon>
        <taxon>Euteleostomi</taxon>
        <taxon>Lepidosauria</taxon>
        <taxon>Squamata</taxon>
        <taxon>Bifurcata</taxon>
        <taxon>Unidentata</taxon>
        <taxon>Episquamata</taxon>
        <taxon>Toxicofera</taxon>
        <taxon>Iguania</taxon>
        <taxon>Acrodonta</taxon>
        <taxon>Agamidae</taxon>
        <taxon>Agaminae</taxon>
        <taxon>Phrynocephalus</taxon>
    </lineage>
</organism>
<accession>A0A9Q1B2R5</accession>
<dbReference type="PANTHER" id="PTHR21734">
    <property type="entry name" value="INHIBITOR OF NUCLEAR FACTOR KAPPA-B KINASE-INTERACTING PROTEIN"/>
    <property type="match status" value="1"/>
</dbReference>
<evidence type="ECO:0000313" key="5">
    <source>
        <dbReference type="Proteomes" id="UP001142489"/>
    </source>
</evidence>
<dbReference type="PANTHER" id="PTHR21734:SF11">
    <property type="entry name" value="INHIBITOR OF NUCLEAR FACTOR KAPPA-B KINASE-INTERACTING PROTEIN"/>
    <property type="match status" value="1"/>
</dbReference>
<dbReference type="Proteomes" id="UP001142489">
    <property type="component" value="Unassembled WGS sequence"/>
</dbReference>
<evidence type="ECO:0000256" key="1">
    <source>
        <dbReference type="SAM" id="Coils"/>
    </source>
</evidence>
<evidence type="ECO:0000313" key="4">
    <source>
        <dbReference type="EMBL" id="KAJ7329944.1"/>
    </source>
</evidence>